<dbReference type="Pfam" id="PF00254">
    <property type="entry name" value="FKBP_C"/>
    <property type="match status" value="2"/>
</dbReference>
<evidence type="ECO:0000256" key="6">
    <source>
        <dbReference type="RuleBase" id="RU003915"/>
    </source>
</evidence>
<reference evidence="8 9" key="1">
    <citation type="submission" date="2021-05" db="EMBL/GenBank/DDBJ databases">
        <authorList>
            <person name="Zhang Z.D."/>
            <person name="Osman G."/>
        </authorList>
    </citation>
    <scope>NUCLEOTIDE SEQUENCE [LARGE SCALE GENOMIC DNA]</scope>
    <source>
        <strain evidence="8 9">KCTC 32217</strain>
    </source>
</reference>
<dbReference type="EMBL" id="JAHCMY010000004">
    <property type="protein sequence ID" value="MBS9524349.1"/>
    <property type="molecule type" value="Genomic_DNA"/>
</dbReference>
<feature type="domain" description="PPIase FKBP-type" evidence="7">
    <location>
        <begin position="50"/>
        <end position="139"/>
    </location>
</feature>
<evidence type="ECO:0000313" key="8">
    <source>
        <dbReference type="EMBL" id="MBS9524349.1"/>
    </source>
</evidence>
<evidence type="ECO:0000256" key="5">
    <source>
        <dbReference type="PROSITE-ProRule" id="PRU00277"/>
    </source>
</evidence>
<dbReference type="PROSITE" id="PS50059">
    <property type="entry name" value="FKBP_PPIASE"/>
    <property type="match status" value="2"/>
</dbReference>
<dbReference type="Gene3D" id="3.10.50.40">
    <property type="match status" value="2"/>
</dbReference>
<comment type="catalytic activity">
    <reaction evidence="1 5 6">
        <text>[protein]-peptidylproline (omega=180) = [protein]-peptidylproline (omega=0)</text>
        <dbReference type="Rhea" id="RHEA:16237"/>
        <dbReference type="Rhea" id="RHEA-COMP:10747"/>
        <dbReference type="Rhea" id="RHEA-COMP:10748"/>
        <dbReference type="ChEBI" id="CHEBI:83833"/>
        <dbReference type="ChEBI" id="CHEBI:83834"/>
        <dbReference type="EC" id="5.2.1.8"/>
    </reaction>
</comment>
<sequence length="310" mass="34200">MRNIKNLILAGGILATAVAVSSCDRGRKATTADGTEYKYIKEGSKAPNNGEYVLYHFTAENENDSTFISSYEQHAPAYLQYNDSAQAQTGIDEIFMNLKKGDSILVETTAEKMFGGFGVPPFLTAEEIIRLRIGVVDVLDEAAFQDFFTAMAEEQQERQARESMQQTETDIQLIEEYIAENNLNANRTESGLFYVIEEEGSGKEVSAGDMAKVHYTGYVLDGRVFDTSRENIAREQGIYSEGRGGYEPIEVQVGAGRVIQGWDEGLQLLRKGSKAKLLIPSPLAYGSRQASEVIAPNSVLVFDVEITDVK</sequence>
<dbReference type="InterPro" id="IPR046357">
    <property type="entry name" value="PPIase_dom_sf"/>
</dbReference>
<feature type="domain" description="PPIase FKBP-type" evidence="7">
    <location>
        <begin position="208"/>
        <end position="310"/>
    </location>
</feature>
<keyword evidence="4 5" id="KW-0413">Isomerase</keyword>
<dbReference type="PANTHER" id="PTHR43811:SF19">
    <property type="entry name" value="39 KDA FK506-BINDING NUCLEAR PROTEIN"/>
    <property type="match status" value="1"/>
</dbReference>
<dbReference type="RefSeq" id="WP_213945207.1">
    <property type="nucleotide sequence ID" value="NZ_JAHCMY010000004.1"/>
</dbReference>
<evidence type="ECO:0000256" key="2">
    <source>
        <dbReference type="ARBA" id="ARBA00006577"/>
    </source>
</evidence>
<dbReference type="Proteomes" id="UP001319104">
    <property type="component" value="Unassembled WGS sequence"/>
</dbReference>
<keyword evidence="9" id="KW-1185">Reference proteome</keyword>
<evidence type="ECO:0000259" key="7">
    <source>
        <dbReference type="PROSITE" id="PS50059"/>
    </source>
</evidence>
<comment type="similarity">
    <text evidence="2 6">Belongs to the FKBP-type PPIase family.</text>
</comment>
<dbReference type="AlphaFoldDB" id="A0AAP2CIL0"/>
<evidence type="ECO:0000256" key="4">
    <source>
        <dbReference type="ARBA" id="ARBA00023235"/>
    </source>
</evidence>
<dbReference type="PANTHER" id="PTHR43811">
    <property type="entry name" value="FKBP-TYPE PEPTIDYL-PROLYL CIS-TRANS ISOMERASE FKPA"/>
    <property type="match status" value="1"/>
</dbReference>
<gene>
    <name evidence="8" type="ORF">KI659_10010</name>
</gene>
<keyword evidence="3 5" id="KW-0697">Rotamase</keyword>
<comment type="caution">
    <text evidence="8">The sequence shown here is derived from an EMBL/GenBank/DDBJ whole genome shotgun (WGS) entry which is preliminary data.</text>
</comment>
<evidence type="ECO:0000256" key="1">
    <source>
        <dbReference type="ARBA" id="ARBA00000971"/>
    </source>
</evidence>
<evidence type="ECO:0000313" key="9">
    <source>
        <dbReference type="Proteomes" id="UP001319104"/>
    </source>
</evidence>
<name>A0AAP2CIL0_9BACT</name>
<dbReference type="InterPro" id="IPR001179">
    <property type="entry name" value="PPIase_FKBP_dom"/>
</dbReference>
<dbReference type="PROSITE" id="PS51257">
    <property type="entry name" value="PROKAR_LIPOPROTEIN"/>
    <property type="match status" value="1"/>
</dbReference>
<accession>A0AAP2CIL0</accession>
<dbReference type="GO" id="GO:0003755">
    <property type="term" value="F:peptidyl-prolyl cis-trans isomerase activity"/>
    <property type="evidence" value="ECO:0007669"/>
    <property type="project" value="UniProtKB-UniRule"/>
</dbReference>
<dbReference type="SUPFAM" id="SSF54534">
    <property type="entry name" value="FKBP-like"/>
    <property type="match status" value="2"/>
</dbReference>
<evidence type="ECO:0000256" key="3">
    <source>
        <dbReference type="ARBA" id="ARBA00023110"/>
    </source>
</evidence>
<organism evidence="8 9">
    <name type="scientific">Litoribacter ruber</name>
    <dbReference type="NCBI Taxonomy" id="702568"/>
    <lineage>
        <taxon>Bacteria</taxon>
        <taxon>Pseudomonadati</taxon>
        <taxon>Bacteroidota</taxon>
        <taxon>Cytophagia</taxon>
        <taxon>Cytophagales</taxon>
        <taxon>Cyclobacteriaceae</taxon>
        <taxon>Litoribacter</taxon>
    </lineage>
</organism>
<protein>
    <recommendedName>
        <fullName evidence="6">Peptidyl-prolyl cis-trans isomerase</fullName>
        <ecNumber evidence="6">5.2.1.8</ecNumber>
    </recommendedName>
</protein>
<proteinExistence type="inferred from homology"/>
<dbReference type="EC" id="5.2.1.8" evidence="6"/>